<evidence type="ECO:0000256" key="5">
    <source>
        <dbReference type="ARBA" id="ARBA00022829"/>
    </source>
</evidence>
<comment type="function">
    <text evidence="10">Site-specific tyrosine recombinase, which acts by catalyzing the cutting and rejoining of the recombining DNA molecules. The XerC-XerD complex is essential to convert dimers of the bacterial chromosome into monomers to permit their segregation at cell division. It also contributes to the segregational stability of plasmids.</text>
</comment>
<evidence type="ECO:0000256" key="3">
    <source>
        <dbReference type="ARBA" id="ARBA00022490"/>
    </source>
</evidence>
<feature type="domain" description="Core-binding (CB)" evidence="13">
    <location>
        <begin position="3"/>
        <end position="89"/>
    </location>
</feature>
<feature type="domain" description="Tyr recombinase" evidence="12">
    <location>
        <begin position="110"/>
        <end position="294"/>
    </location>
</feature>
<evidence type="ECO:0000256" key="10">
    <source>
        <dbReference type="HAMAP-Rule" id="MF_01808"/>
    </source>
</evidence>
<accession>A0AAJ1T2Y3</accession>
<dbReference type="PANTHER" id="PTHR30349:SF77">
    <property type="entry name" value="TYROSINE RECOMBINASE XERC"/>
    <property type="match status" value="1"/>
</dbReference>
<comment type="subcellular location">
    <subcellularLocation>
        <location evidence="1 10">Cytoplasm</location>
    </subcellularLocation>
</comment>
<keyword evidence="5 10" id="KW-0159">Chromosome partition</keyword>
<evidence type="ECO:0000256" key="9">
    <source>
        <dbReference type="ARBA" id="ARBA00023306"/>
    </source>
</evidence>
<feature type="active site" description="O-(3'-phospho-DNA)-tyrosine intermediate" evidence="10">
    <location>
        <position position="281"/>
    </location>
</feature>
<evidence type="ECO:0000256" key="2">
    <source>
        <dbReference type="ARBA" id="ARBA00006657"/>
    </source>
</evidence>
<dbReference type="NCBIfam" id="NF001399">
    <property type="entry name" value="PRK00283.1"/>
    <property type="match status" value="1"/>
</dbReference>
<gene>
    <name evidence="10" type="primary">xerC</name>
    <name evidence="14" type="ORF">J2S13_000707</name>
</gene>
<dbReference type="InterPro" id="IPR023009">
    <property type="entry name" value="Tyrosine_recombinase_XerC/XerD"/>
</dbReference>
<comment type="caution">
    <text evidence="14">The sequence shown here is derived from an EMBL/GenBank/DDBJ whole genome shotgun (WGS) entry which is preliminary data.</text>
</comment>
<evidence type="ECO:0000256" key="11">
    <source>
        <dbReference type="NCBIfam" id="TIGR02224"/>
    </source>
</evidence>
<sequence>MSEKINDLLQIFIRYLQIERNYSELTIQEYQFDIMQFEKFMIEQSIQSIEDVEYLDVRLFLTTLYEQQLARSTISRKISSLRSFFHFLVREQHVTSNPFSFAHLPKAEKRLPSFFYEEEMEQLFATCEGNDPLSKRNRALLELLYATGIRVSECATIEITNIDFELSTILVKGKGRKERYVPFGSFAHDAIKRYIDEARSVLMKSSMKHSYLFVNYRGGALTPRGIRHILTKLIEKASLTGKIHPHMLRHTFATHLLNNGADLRSVQELLGHEHLSSTQIYTHVTKEHLKKTYLTHHPRA</sequence>
<evidence type="ECO:0000256" key="1">
    <source>
        <dbReference type="ARBA" id="ARBA00004496"/>
    </source>
</evidence>
<dbReference type="AlphaFoldDB" id="A0AAJ1T2Y3"/>
<dbReference type="InterPro" id="IPR050090">
    <property type="entry name" value="Tyrosine_recombinase_XerCD"/>
</dbReference>
<dbReference type="Gene3D" id="1.10.443.10">
    <property type="entry name" value="Intergrase catalytic core"/>
    <property type="match status" value="1"/>
</dbReference>
<dbReference type="GO" id="GO:0003677">
    <property type="term" value="F:DNA binding"/>
    <property type="evidence" value="ECO:0007669"/>
    <property type="project" value="UniProtKB-UniRule"/>
</dbReference>
<evidence type="ECO:0000256" key="8">
    <source>
        <dbReference type="ARBA" id="ARBA00023172"/>
    </source>
</evidence>
<dbReference type="EMBL" id="JAUSUC010000005">
    <property type="protein sequence ID" value="MDQ0214311.1"/>
    <property type="molecule type" value="Genomic_DNA"/>
</dbReference>
<dbReference type="CDD" id="cd00798">
    <property type="entry name" value="INT_XerDC_C"/>
    <property type="match status" value="1"/>
</dbReference>
<dbReference type="Gene3D" id="1.10.150.130">
    <property type="match status" value="1"/>
</dbReference>
<evidence type="ECO:0000259" key="13">
    <source>
        <dbReference type="PROSITE" id="PS51900"/>
    </source>
</evidence>
<dbReference type="InterPro" id="IPR011010">
    <property type="entry name" value="DNA_brk_join_enz"/>
</dbReference>
<organism evidence="14 15">
    <name type="scientific">Oikeobacillus pervagus</name>
    <dbReference type="NCBI Taxonomy" id="1325931"/>
    <lineage>
        <taxon>Bacteria</taxon>
        <taxon>Bacillati</taxon>
        <taxon>Bacillota</taxon>
        <taxon>Bacilli</taxon>
        <taxon>Bacillales</taxon>
        <taxon>Bacillaceae</taxon>
        <taxon>Oikeobacillus</taxon>
    </lineage>
</organism>
<keyword evidence="8 10" id="KW-0233">DNA recombination</keyword>
<dbReference type="GO" id="GO:0007059">
    <property type="term" value="P:chromosome segregation"/>
    <property type="evidence" value="ECO:0007669"/>
    <property type="project" value="UniProtKB-UniRule"/>
</dbReference>
<dbReference type="Pfam" id="PF02899">
    <property type="entry name" value="Phage_int_SAM_1"/>
    <property type="match status" value="1"/>
</dbReference>
<dbReference type="GO" id="GO:0051301">
    <property type="term" value="P:cell division"/>
    <property type="evidence" value="ECO:0007669"/>
    <property type="project" value="UniProtKB-UniRule"/>
</dbReference>
<comment type="subunit">
    <text evidence="10">Forms a cyclic heterotetrameric complex composed of two molecules of XerC and two molecules of XerD.</text>
</comment>
<feature type="active site" evidence="10">
    <location>
        <position position="246"/>
    </location>
</feature>
<keyword evidence="6 10" id="KW-0229">DNA integration</keyword>
<comment type="similarity">
    <text evidence="2 10">Belongs to the 'phage' integrase family. XerC subfamily.</text>
</comment>
<dbReference type="PROSITE" id="PS51900">
    <property type="entry name" value="CB"/>
    <property type="match status" value="1"/>
</dbReference>
<reference evidence="14" key="1">
    <citation type="submission" date="2023-07" db="EMBL/GenBank/DDBJ databases">
        <title>Genomic Encyclopedia of Type Strains, Phase IV (KMG-IV): sequencing the most valuable type-strain genomes for metagenomic binning, comparative biology and taxonomic classification.</title>
        <authorList>
            <person name="Goeker M."/>
        </authorList>
    </citation>
    <scope>NUCLEOTIDE SEQUENCE</scope>
    <source>
        <strain evidence="14">DSM 23947</strain>
    </source>
</reference>
<keyword evidence="4 10" id="KW-0132">Cell division</keyword>
<name>A0AAJ1T2Y3_9BACI</name>
<dbReference type="InterPro" id="IPR011931">
    <property type="entry name" value="Recomb_XerC"/>
</dbReference>
<protein>
    <recommendedName>
        <fullName evidence="10 11">Tyrosine recombinase XerC</fullName>
    </recommendedName>
</protein>
<proteinExistence type="inferred from homology"/>
<feature type="active site" evidence="10">
    <location>
        <position position="249"/>
    </location>
</feature>
<evidence type="ECO:0000256" key="6">
    <source>
        <dbReference type="ARBA" id="ARBA00022908"/>
    </source>
</evidence>
<evidence type="ECO:0000256" key="4">
    <source>
        <dbReference type="ARBA" id="ARBA00022618"/>
    </source>
</evidence>
<dbReference type="InterPro" id="IPR002104">
    <property type="entry name" value="Integrase_catalytic"/>
</dbReference>
<dbReference type="HAMAP" id="MF_01808">
    <property type="entry name" value="Recomb_XerC_XerD"/>
    <property type="match status" value="1"/>
</dbReference>
<evidence type="ECO:0000259" key="12">
    <source>
        <dbReference type="PROSITE" id="PS51898"/>
    </source>
</evidence>
<dbReference type="GO" id="GO:0006313">
    <property type="term" value="P:DNA transposition"/>
    <property type="evidence" value="ECO:0007669"/>
    <property type="project" value="UniProtKB-UniRule"/>
</dbReference>
<keyword evidence="15" id="KW-1185">Reference proteome</keyword>
<feature type="active site" evidence="10">
    <location>
        <position position="150"/>
    </location>
</feature>
<dbReference type="GO" id="GO:0009037">
    <property type="term" value="F:tyrosine-based site-specific recombinase activity"/>
    <property type="evidence" value="ECO:0007669"/>
    <property type="project" value="UniProtKB-UniRule"/>
</dbReference>
<dbReference type="NCBIfam" id="NF040815">
    <property type="entry name" value="recomb_XerA_Arch"/>
    <property type="match status" value="1"/>
</dbReference>
<dbReference type="InterPro" id="IPR044068">
    <property type="entry name" value="CB"/>
</dbReference>
<keyword evidence="7 10" id="KW-0238">DNA-binding</keyword>
<dbReference type="GO" id="GO:0005737">
    <property type="term" value="C:cytoplasm"/>
    <property type="evidence" value="ECO:0007669"/>
    <property type="project" value="UniProtKB-SubCell"/>
</dbReference>
<dbReference type="RefSeq" id="WP_307256297.1">
    <property type="nucleotide sequence ID" value="NZ_JAUSUC010000005.1"/>
</dbReference>
<dbReference type="InterPro" id="IPR004107">
    <property type="entry name" value="Integrase_SAM-like_N"/>
</dbReference>
<dbReference type="InterPro" id="IPR013762">
    <property type="entry name" value="Integrase-like_cat_sf"/>
</dbReference>
<feature type="active site" evidence="10">
    <location>
        <position position="174"/>
    </location>
</feature>
<keyword evidence="3 10" id="KW-0963">Cytoplasm</keyword>
<dbReference type="PROSITE" id="PS51898">
    <property type="entry name" value="TYR_RECOMBINASE"/>
    <property type="match status" value="1"/>
</dbReference>
<dbReference type="Proteomes" id="UP001237207">
    <property type="component" value="Unassembled WGS sequence"/>
</dbReference>
<dbReference type="SUPFAM" id="SSF56349">
    <property type="entry name" value="DNA breaking-rejoining enzymes"/>
    <property type="match status" value="1"/>
</dbReference>
<keyword evidence="9 10" id="KW-0131">Cell cycle</keyword>
<evidence type="ECO:0000256" key="7">
    <source>
        <dbReference type="ARBA" id="ARBA00023125"/>
    </source>
</evidence>
<evidence type="ECO:0000313" key="15">
    <source>
        <dbReference type="Proteomes" id="UP001237207"/>
    </source>
</evidence>
<feature type="active site" evidence="10">
    <location>
        <position position="272"/>
    </location>
</feature>
<dbReference type="PANTHER" id="PTHR30349">
    <property type="entry name" value="PHAGE INTEGRASE-RELATED"/>
    <property type="match status" value="1"/>
</dbReference>
<dbReference type="InterPro" id="IPR010998">
    <property type="entry name" value="Integrase_recombinase_N"/>
</dbReference>
<evidence type="ECO:0000313" key="14">
    <source>
        <dbReference type="EMBL" id="MDQ0214311.1"/>
    </source>
</evidence>
<dbReference type="Pfam" id="PF00589">
    <property type="entry name" value="Phage_integrase"/>
    <property type="match status" value="1"/>
</dbReference>
<dbReference type="NCBIfam" id="TIGR02224">
    <property type="entry name" value="recomb_XerC"/>
    <property type="match status" value="1"/>
</dbReference>